<organism evidence="1 2">
    <name type="scientific">Cesiribacter andamanensis AMV16</name>
    <dbReference type="NCBI Taxonomy" id="1279009"/>
    <lineage>
        <taxon>Bacteria</taxon>
        <taxon>Pseudomonadati</taxon>
        <taxon>Bacteroidota</taxon>
        <taxon>Cytophagia</taxon>
        <taxon>Cytophagales</taxon>
        <taxon>Cesiribacteraceae</taxon>
        <taxon>Cesiribacter</taxon>
    </lineage>
</organism>
<reference evidence="1 2" key="1">
    <citation type="journal article" date="2013" name="Genome Announc.">
        <title>Draft Genome Sequence of Cesiribacter andamanensis Strain AMV16T, Isolated from a Soil Sample from a Mud Volcano in the Andaman Islands, India.</title>
        <authorList>
            <person name="Shivaji S."/>
            <person name="Ara S."/>
            <person name="Begum Z."/>
            <person name="Srinivas T.N."/>
            <person name="Singh A."/>
            <person name="Kumar Pinnaka A."/>
        </authorList>
    </citation>
    <scope>NUCLEOTIDE SEQUENCE [LARGE SCALE GENOMIC DNA]</scope>
    <source>
        <strain evidence="1 2">AMV16</strain>
    </source>
</reference>
<dbReference type="AlphaFoldDB" id="M7N856"/>
<dbReference type="Proteomes" id="UP000011910">
    <property type="component" value="Unassembled WGS sequence"/>
</dbReference>
<proteinExistence type="predicted"/>
<gene>
    <name evidence="1" type="ORF">ADICEAN_01380</name>
</gene>
<dbReference type="PATRIC" id="fig|1279009.4.peg.1399"/>
<dbReference type="STRING" id="1279009.ADICEAN_01380"/>
<comment type="caution">
    <text evidence="1">The sequence shown here is derived from an EMBL/GenBank/DDBJ whole genome shotgun (WGS) entry which is preliminary data.</text>
</comment>
<evidence type="ECO:0000313" key="1">
    <source>
        <dbReference type="EMBL" id="EMR03447.1"/>
    </source>
</evidence>
<sequence>MLNLQELESGLLALATKKNELAALSYDDTRYDEVEEELHDLEDDFQEQWGDYLEDALHRVHDDLCPDNDVLLPIAYVANRYATTEDGRWVPVEGGVPVEVDELPTKGAKLALAPKPTRIVLIISPKKQEDVWVAKA</sequence>
<name>M7N856_9BACT</name>
<dbReference type="RefSeq" id="WP_009194780.1">
    <property type="nucleotide sequence ID" value="NZ_AODQ01000025.1"/>
</dbReference>
<evidence type="ECO:0000313" key="2">
    <source>
        <dbReference type="Proteomes" id="UP000011910"/>
    </source>
</evidence>
<dbReference type="OrthoDB" id="883158at2"/>
<dbReference type="EMBL" id="AODQ01000025">
    <property type="protein sequence ID" value="EMR03447.1"/>
    <property type="molecule type" value="Genomic_DNA"/>
</dbReference>
<keyword evidence="2" id="KW-1185">Reference proteome</keyword>
<accession>M7N856</accession>
<protein>
    <submittedName>
        <fullName evidence="1">Uncharacterized protein</fullName>
    </submittedName>
</protein>
<dbReference type="eggNOG" id="ENOG5032UI3">
    <property type="taxonomic scope" value="Bacteria"/>
</dbReference>